<dbReference type="AlphaFoldDB" id="A0A0H3HYP3"/>
<name>A0A0H3HYP3_PECPM</name>
<dbReference type="Proteomes" id="UP000008044">
    <property type="component" value="Chromosome"/>
</dbReference>
<evidence type="ECO:0000313" key="1">
    <source>
        <dbReference type="EMBL" id="AFI88966.1"/>
    </source>
</evidence>
<dbReference type="KEGG" id="pec:W5S_0848"/>
<protein>
    <submittedName>
        <fullName evidence="1">Hypoticical protein</fullName>
    </submittedName>
</protein>
<proteinExistence type="predicted"/>
<organism evidence="1 2">
    <name type="scientific">Pectobacterium parmentieri</name>
    <dbReference type="NCBI Taxonomy" id="1905730"/>
    <lineage>
        <taxon>Bacteria</taxon>
        <taxon>Pseudomonadati</taxon>
        <taxon>Pseudomonadota</taxon>
        <taxon>Gammaproteobacteria</taxon>
        <taxon>Enterobacterales</taxon>
        <taxon>Pectobacteriaceae</taxon>
        <taxon>Pectobacterium</taxon>
    </lineage>
</organism>
<accession>A0A0H3HYP3</accession>
<gene>
    <name evidence="1" type="ordered locus">W5S_0848</name>
</gene>
<evidence type="ECO:0000313" key="2">
    <source>
        <dbReference type="Proteomes" id="UP000008044"/>
    </source>
</evidence>
<dbReference type="HOGENOM" id="CLU_3397820_0_0_6"/>
<reference evidence="1 2" key="1">
    <citation type="journal article" date="2012" name="J. Bacteriol.">
        <title>Genome sequence of Pectobacterium sp. strain SCC3193.</title>
        <authorList>
            <person name="Koskinen J.P."/>
            <person name="Laine P."/>
            <person name="Niemi O."/>
            <person name="Nykyri J."/>
            <person name="Harjunpaa H."/>
            <person name="Auvinen P."/>
            <person name="Paulin L."/>
            <person name="Pirhonen M."/>
            <person name="Palva T."/>
            <person name="Holm L."/>
        </authorList>
    </citation>
    <scope>NUCLEOTIDE SEQUENCE [LARGE SCALE GENOMIC DNA]</scope>
    <source>
        <strain evidence="1 2">SCC3193</strain>
    </source>
</reference>
<dbReference type="EMBL" id="CP003415">
    <property type="protein sequence ID" value="AFI88966.1"/>
    <property type="molecule type" value="Genomic_DNA"/>
</dbReference>
<sequence length="31" mass="3792">MNFKNFSDAAMVSIQYFLADNWSELRVYRFK</sequence>